<feature type="compositionally biased region" description="Low complexity" evidence="1">
    <location>
        <begin position="62"/>
        <end position="80"/>
    </location>
</feature>
<feature type="compositionally biased region" description="Polar residues" evidence="1">
    <location>
        <begin position="178"/>
        <end position="209"/>
    </location>
</feature>
<dbReference type="EMBL" id="JAHCVI010000001">
    <property type="protein sequence ID" value="KAG7292698.1"/>
    <property type="molecule type" value="Genomic_DNA"/>
</dbReference>
<accession>A0AAD4I511</accession>
<reference evidence="2" key="1">
    <citation type="submission" date="2023-02" db="EMBL/GenBank/DDBJ databases">
        <authorList>
            <person name="Palmer J.M."/>
        </authorList>
    </citation>
    <scope>NUCLEOTIDE SEQUENCE</scope>
    <source>
        <strain evidence="2">FW57</strain>
    </source>
</reference>
<evidence type="ECO:0000313" key="2">
    <source>
        <dbReference type="EMBL" id="KAG7292698.1"/>
    </source>
</evidence>
<sequence length="209" mass="22304">MSDDDQKVGAIQGFIDEANTIQTPKPVRIADLLLKKQLPIMVRPRDSQETQSSLEGNVNEDSMGSSSSSRLPTSQSSSRRGTQLVNCTALQSPPATPPPAPVSRTGTQLINGIGCRFPTGLLSRASTLTVDGESVTDNLAAGRDVLDPRSSPSVLQEDLLNTPRAEACIRPAPRKYLRQSSPLDATPYSESQTELVSSIRSSPGQTTES</sequence>
<evidence type="ECO:0000256" key="1">
    <source>
        <dbReference type="SAM" id="MobiDB-lite"/>
    </source>
</evidence>
<dbReference type="Proteomes" id="UP001197093">
    <property type="component" value="Unassembled WGS sequence"/>
</dbReference>
<feature type="region of interest" description="Disordered" evidence="1">
    <location>
        <begin position="1"/>
        <end position="22"/>
    </location>
</feature>
<feature type="region of interest" description="Disordered" evidence="1">
    <location>
        <begin position="171"/>
        <end position="209"/>
    </location>
</feature>
<name>A0AAD4I511_9PEZI</name>
<feature type="region of interest" description="Disordered" evidence="1">
    <location>
        <begin position="40"/>
        <end position="83"/>
    </location>
</feature>
<evidence type="ECO:0000313" key="3">
    <source>
        <dbReference type="Proteomes" id="UP001197093"/>
    </source>
</evidence>
<organism evidence="2 3">
    <name type="scientific">Staphylotrichum longicolle</name>
    <dbReference type="NCBI Taxonomy" id="669026"/>
    <lineage>
        <taxon>Eukaryota</taxon>
        <taxon>Fungi</taxon>
        <taxon>Dikarya</taxon>
        <taxon>Ascomycota</taxon>
        <taxon>Pezizomycotina</taxon>
        <taxon>Sordariomycetes</taxon>
        <taxon>Sordariomycetidae</taxon>
        <taxon>Sordariales</taxon>
        <taxon>Chaetomiaceae</taxon>
        <taxon>Staphylotrichum</taxon>
    </lineage>
</organism>
<protein>
    <submittedName>
        <fullName evidence="2">Uncharacterized protein</fullName>
    </submittedName>
</protein>
<keyword evidence="3" id="KW-1185">Reference proteome</keyword>
<dbReference type="AlphaFoldDB" id="A0AAD4I511"/>
<gene>
    <name evidence="2" type="ORF">NEMBOFW57_002736</name>
</gene>
<feature type="compositionally biased region" description="Polar residues" evidence="1">
    <location>
        <begin position="49"/>
        <end position="60"/>
    </location>
</feature>
<proteinExistence type="predicted"/>
<comment type="caution">
    <text evidence="2">The sequence shown here is derived from an EMBL/GenBank/DDBJ whole genome shotgun (WGS) entry which is preliminary data.</text>
</comment>